<feature type="compositionally biased region" description="Polar residues" evidence="5">
    <location>
        <begin position="312"/>
        <end position="327"/>
    </location>
</feature>
<dbReference type="Pfam" id="PF11754">
    <property type="entry name" value="Velvet"/>
    <property type="match status" value="2"/>
</dbReference>
<comment type="caution">
    <text evidence="7">The sequence shown here is derived from an EMBL/GenBank/DDBJ whole genome shotgun (WGS) entry which is preliminary data.</text>
</comment>
<feature type="region of interest" description="Disordered" evidence="5">
    <location>
        <begin position="275"/>
        <end position="387"/>
    </location>
</feature>
<evidence type="ECO:0000256" key="2">
    <source>
        <dbReference type="ARBA" id="ARBA00022692"/>
    </source>
</evidence>
<feature type="compositionally biased region" description="Polar residues" evidence="5">
    <location>
        <begin position="24"/>
        <end position="36"/>
    </location>
</feature>
<dbReference type="Proteomes" id="UP000518752">
    <property type="component" value="Unassembled WGS sequence"/>
</dbReference>
<proteinExistence type="predicted"/>
<gene>
    <name evidence="7" type="ORF">D9757_010022</name>
</gene>
<feature type="compositionally biased region" description="Low complexity" evidence="5">
    <location>
        <begin position="342"/>
        <end position="386"/>
    </location>
</feature>
<dbReference type="PANTHER" id="PTHR15371:SF0">
    <property type="entry name" value="SD19278P"/>
    <property type="match status" value="1"/>
</dbReference>
<evidence type="ECO:0000259" key="6">
    <source>
        <dbReference type="PROSITE" id="PS51821"/>
    </source>
</evidence>
<dbReference type="Gene3D" id="2.60.40.3960">
    <property type="entry name" value="Velvet domain"/>
    <property type="match status" value="1"/>
</dbReference>
<keyword evidence="2" id="KW-0812">Transmembrane</keyword>
<reference evidence="7 8" key="1">
    <citation type="journal article" date="2020" name="ISME J.">
        <title>Uncovering the hidden diversity of litter-decomposition mechanisms in mushroom-forming fungi.</title>
        <authorList>
            <person name="Floudas D."/>
            <person name="Bentzer J."/>
            <person name="Ahren D."/>
            <person name="Johansson T."/>
            <person name="Persson P."/>
            <person name="Tunlid A."/>
        </authorList>
    </citation>
    <scope>NUCLEOTIDE SEQUENCE [LARGE SCALE GENOMIC DNA]</scope>
    <source>
        <strain evidence="7 8">CBS 406.79</strain>
    </source>
</reference>
<dbReference type="GO" id="GO:0030150">
    <property type="term" value="P:protein import into mitochondrial matrix"/>
    <property type="evidence" value="ECO:0007669"/>
    <property type="project" value="TreeGrafter"/>
</dbReference>
<dbReference type="EMBL" id="JAACJN010000129">
    <property type="protein sequence ID" value="KAF5369226.1"/>
    <property type="molecule type" value="Genomic_DNA"/>
</dbReference>
<evidence type="ECO:0000256" key="4">
    <source>
        <dbReference type="ARBA" id="ARBA00023136"/>
    </source>
</evidence>
<evidence type="ECO:0000313" key="8">
    <source>
        <dbReference type="Proteomes" id="UP000518752"/>
    </source>
</evidence>
<feature type="compositionally biased region" description="Low complexity" evidence="5">
    <location>
        <begin position="1"/>
        <end position="14"/>
    </location>
</feature>
<accession>A0A8H5GQ53</accession>
<evidence type="ECO:0000256" key="5">
    <source>
        <dbReference type="SAM" id="MobiDB-lite"/>
    </source>
</evidence>
<feature type="region of interest" description="Disordered" evidence="5">
    <location>
        <begin position="1"/>
        <end position="36"/>
    </location>
</feature>
<keyword evidence="3" id="KW-1133">Transmembrane helix</keyword>
<evidence type="ECO:0000256" key="1">
    <source>
        <dbReference type="ARBA" id="ARBA00004141"/>
    </source>
</evidence>
<dbReference type="InterPro" id="IPR038491">
    <property type="entry name" value="Velvet_dom_sf"/>
</dbReference>
<keyword evidence="4" id="KW-0472">Membrane</keyword>
<feature type="domain" description="Velvet" evidence="6">
    <location>
        <begin position="406"/>
        <end position="584"/>
    </location>
</feature>
<comment type="subcellular location">
    <subcellularLocation>
        <location evidence="1">Membrane</location>
        <topology evidence="1">Multi-pass membrane protein</topology>
    </subcellularLocation>
</comment>
<dbReference type="InterPro" id="IPR045238">
    <property type="entry name" value="Tim23-like"/>
</dbReference>
<keyword evidence="8" id="KW-1185">Reference proteome</keyword>
<sequence>MSSDNGASSQASSSRNPTEYLRSAQFSTSDGAAVSTENPVTASDLLLGSYDPAKLHPLADLGDKLDYLLLDDDKTSDLPGSGTAIPSRGWSDDLCYGTGTMYLSGLAVGGAWGLREGARRPLAVSNTRLRINSILNSVTRRGTFIGNSAGVLALVYNGVNSSIDAARGKHDILGSVSAGAITGALYKSSAGVKPALTAAVFMSGVAGIWSYVKKIDHICQYLRDLGATSHKMMIHSPALGFSSSIDEPAGSLTFGDHPLSTDMRKMYKKHQVISSVERTESSCRSPLPRPASLSLGSRGTGAHDDRTLRSYCIQTTGDDSDTESYSRFPSRRVPPPLKLRRYSGSSSGQSSPQSGYSSSFFSSRSSPRSSRSSPPSSQGSFSPFPSLYSQRSNLPRIQVSSLLSDPRILSYHLQVIQHPLRAAEFSSSPLSRLPVTPPVIVRLDIQDASGNLVFPEAELPFLIAHLSLYNENGRERVDIGPHHGSSPMLYGNLVSSVEHLEDLQGNRGLFFLFPDFSVQRCGRYQLGVTLLRISGESSLSSSGMMGLAQHGQGLAEARTRVFEVLARHQYAAARQSRFPFSNEN</sequence>
<name>A0A8H5GQ53_9AGAR</name>
<dbReference type="PANTHER" id="PTHR15371">
    <property type="entry name" value="TIM23"/>
    <property type="match status" value="1"/>
</dbReference>
<evidence type="ECO:0000256" key="3">
    <source>
        <dbReference type="ARBA" id="ARBA00022989"/>
    </source>
</evidence>
<dbReference type="AlphaFoldDB" id="A0A8H5GQ53"/>
<dbReference type="Pfam" id="PF02466">
    <property type="entry name" value="Tim17"/>
    <property type="match status" value="1"/>
</dbReference>
<protein>
    <recommendedName>
        <fullName evidence="6">Velvet domain-containing protein</fullName>
    </recommendedName>
</protein>
<dbReference type="GO" id="GO:0005744">
    <property type="term" value="C:TIM23 mitochondrial import inner membrane translocase complex"/>
    <property type="evidence" value="ECO:0007669"/>
    <property type="project" value="TreeGrafter"/>
</dbReference>
<dbReference type="InterPro" id="IPR037525">
    <property type="entry name" value="Velvet_dom"/>
</dbReference>
<organism evidence="7 8">
    <name type="scientific">Collybiopsis confluens</name>
    <dbReference type="NCBI Taxonomy" id="2823264"/>
    <lineage>
        <taxon>Eukaryota</taxon>
        <taxon>Fungi</taxon>
        <taxon>Dikarya</taxon>
        <taxon>Basidiomycota</taxon>
        <taxon>Agaricomycotina</taxon>
        <taxon>Agaricomycetes</taxon>
        <taxon>Agaricomycetidae</taxon>
        <taxon>Agaricales</taxon>
        <taxon>Marasmiineae</taxon>
        <taxon>Omphalotaceae</taxon>
        <taxon>Collybiopsis</taxon>
    </lineage>
</organism>
<dbReference type="GO" id="GO:0008320">
    <property type="term" value="F:protein transmembrane transporter activity"/>
    <property type="evidence" value="ECO:0007669"/>
    <property type="project" value="TreeGrafter"/>
</dbReference>
<dbReference type="OrthoDB" id="159299at2759"/>
<evidence type="ECO:0000313" key="7">
    <source>
        <dbReference type="EMBL" id="KAF5369226.1"/>
    </source>
</evidence>
<dbReference type="PROSITE" id="PS51821">
    <property type="entry name" value="VELVET"/>
    <property type="match status" value="1"/>
</dbReference>